<keyword evidence="2" id="KW-0472">Membrane</keyword>
<keyword evidence="4" id="KW-1185">Reference proteome</keyword>
<sequence length="171" mass="18893">MDAANRFESRTTYRLLRGEYLAGLLISAWLLIAHWDEVRWPVAVGLFLYIDLIGYIPGALAHRRARGGPVPRVYYVLYNTMHSWLTAGAVVGLWAWLFGWEWALLAVPLHLCGDRGLLGNFLKPFSVPFEPAPHPAFTAFEASLDPNGQAPSSPVRAARGGQPRQPAGSRG</sequence>
<evidence type="ECO:0000313" key="3">
    <source>
        <dbReference type="EMBL" id="GGP97600.1"/>
    </source>
</evidence>
<comment type="caution">
    <text evidence="3">The sequence shown here is derived from an EMBL/GenBank/DDBJ whole genome shotgun (WGS) entry which is preliminary data.</text>
</comment>
<organism evidence="3 4">
    <name type="scientific">Streptomyces roseolilacinus</name>
    <dbReference type="NCBI Taxonomy" id="66904"/>
    <lineage>
        <taxon>Bacteria</taxon>
        <taxon>Bacillati</taxon>
        <taxon>Actinomycetota</taxon>
        <taxon>Actinomycetes</taxon>
        <taxon>Kitasatosporales</taxon>
        <taxon>Streptomycetaceae</taxon>
        <taxon>Streptomyces</taxon>
    </lineage>
</organism>
<evidence type="ECO:0000256" key="2">
    <source>
        <dbReference type="SAM" id="Phobius"/>
    </source>
</evidence>
<dbReference type="Proteomes" id="UP000654123">
    <property type="component" value="Unassembled WGS sequence"/>
</dbReference>
<reference evidence="3" key="2">
    <citation type="submission" date="2020-09" db="EMBL/GenBank/DDBJ databases">
        <authorList>
            <person name="Sun Q."/>
            <person name="Ohkuma M."/>
        </authorList>
    </citation>
    <scope>NUCLEOTIDE SEQUENCE</scope>
    <source>
        <strain evidence="3">JCM 4335</strain>
    </source>
</reference>
<feature type="transmembrane region" description="Helical" evidence="2">
    <location>
        <begin position="73"/>
        <end position="97"/>
    </location>
</feature>
<feature type="transmembrane region" description="Helical" evidence="2">
    <location>
        <begin position="20"/>
        <end position="36"/>
    </location>
</feature>
<proteinExistence type="predicted"/>
<gene>
    <name evidence="3" type="ORF">GCM10010249_15140</name>
</gene>
<accession>A0A918AXJ1</accession>
<keyword evidence="2" id="KW-1133">Transmembrane helix</keyword>
<dbReference type="AlphaFoldDB" id="A0A918AXJ1"/>
<keyword evidence="2" id="KW-0812">Transmembrane</keyword>
<dbReference type="RefSeq" id="WP_189531066.1">
    <property type="nucleotide sequence ID" value="NZ_BMSV01000002.1"/>
</dbReference>
<feature type="transmembrane region" description="Helical" evidence="2">
    <location>
        <begin position="42"/>
        <end position="61"/>
    </location>
</feature>
<protein>
    <recommendedName>
        <fullName evidence="5">Integral membrane protein</fullName>
    </recommendedName>
</protein>
<dbReference type="EMBL" id="BMSV01000002">
    <property type="protein sequence ID" value="GGP97600.1"/>
    <property type="molecule type" value="Genomic_DNA"/>
</dbReference>
<evidence type="ECO:0008006" key="5">
    <source>
        <dbReference type="Google" id="ProtNLM"/>
    </source>
</evidence>
<reference evidence="3" key="1">
    <citation type="journal article" date="2014" name="Int. J. Syst. Evol. Microbiol.">
        <title>Complete genome sequence of Corynebacterium casei LMG S-19264T (=DSM 44701T), isolated from a smear-ripened cheese.</title>
        <authorList>
            <consortium name="US DOE Joint Genome Institute (JGI-PGF)"/>
            <person name="Walter F."/>
            <person name="Albersmeier A."/>
            <person name="Kalinowski J."/>
            <person name="Ruckert C."/>
        </authorList>
    </citation>
    <scope>NUCLEOTIDE SEQUENCE</scope>
    <source>
        <strain evidence="3">JCM 4335</strain>
    </source>
</reference>
<feature type="region of interest" description="Disordered" evidence="1">
    <location>
        <begin position="142"/>
        <end position="171"/>
    </location>
</feature>
<evidence type="ECO:0000313" key="4">
    <source>
        <dbReference type="Proteomes" id="UP000654123"/>
    </source>
</evidence>
<name>A0A918AXJ1_9ACTN</name>
<evidence type="ECO:0000256" key="1">
    <source>
        <dbReference type="SAM" id="MobiDB-lite"/>
    </source>
</evidence>